<dbReference type="GO" id="GO:0022857">
    <property type="term" value="F:transmembrane transporter activity"/>
    <property type="evidence" value="ECO:0007669"/>
    <property type="project" value="InterPro"/>
</dbReference>
<dbReference type="AlphaFoldDB" id="A0A6G1GGD4"/>
<evidence type="ECO:0000256" key="2">
    <source>
        <dbReference type="ARBA" id="ARBA00006727"/>
    </source>
</evidence>
<dbReference type="EMBL" id="ML975149">
    <property type="protein sequence ID" value="KAF1817074.1"/>
    <property type="molecule type" value="Genomic_DNA"/>
</dbReference>
<sequence length="569" mass="61138">MTFAKREASASLNTNNHANQDRPDNPTNLTIEQSATALEPPVSRISSNRTSEVSRAKDEDAIERSTSPDATSEDGNSSAGQVAVDVETGADTVALARDGPPEGGYGWVCVLCVAGINAHTWGMNSSYAVFLAHYLNTNTFPSASPLDFALIGGLSIGVSLLISPLSTYLLHTFGTRPTLLLGTSFLLLSFLASSFVRPGQLWPLFLSQGLCFGCGLGMLFVGSVGIVPQWFQRRRSLANGIATAGSGLGGLVYSFASQALIRQVGLAWCFRILGILTTVVNLVCSLLVRDRHAAVKSVMTPFEWRFFARYEYLLLTTFGVFSMLGYVVLLFSLPSHAASLGYTSAQGSILAAIMNLGQMLGRPPVGYFSDTVGRINMCAAMTATCGVFVLVWWIPATSFGALVAFALFGGSVAGTFWATIAPVTAEVVGLQELPAALSILWLVIGPPCIASEVIGLELVKSNGGRYRGAQLFSGFMYLGAALCMVFLRAWKIKEVRRLAREKDVPVDQISVVDMDSKSKEGYTTGLDKEIGVDGNMGDGRADSKRESVRERKTKRRDSFLGLIFTWTKV</sequence>
<gene>
    <name evidence="5 7" type="ORF">P152DRAFT_453678</name>
</gene>
<feature type="transmembrane region" description="Helical" evidence="4">
    <location>
        <begin position="401"/>
        <end position="423"/>
    </location>
</feature>
<feature type="region of interest" description="Disordered" evidence="3">
    <location>
        <begin position="1"/>
        <end position="80"/>
    </location>
</feature>
<evidence type="ECO:0000256" key="3">
    <source>
        <dbReference type="SAM" id="MobiDB-lite"/>
    </source>
</evidence>
<feature type="compositionally biased region" description="Polar residues" evidence="3">
    <location>
        <begin position="64"/>
        <end position="80"/>
    </location>
</feature>
<feature type="transmembrane region" description="Helical" evidence="4">
    <location>
        <begin position="468"/>
        <end position="490"/>
    </location>
</feature>
<reference evidence="5 7" key="1">
    <citation type="submission" date="2020-01" db="EMBL/GenBank/DDBJ databases">
        <authorList>
            <consortium name="DOE Joint Genome Institute"/>
            <person name="Haridas S."/>
            <person name="Albert R."/>
            <person name="Binder M."/>
            <person name="Bloem J."/>
            <person name="Labutti K."/>
            <person name="Salamov A."/>
            <person name="Andreopoulos B."/>
            <person name="Baker S.E."/>
            <person name="Barry K."/>
            <person name="Bills G."/>
            <person name="Bluhm B.H."/>
            <person name="Cannon C."/>
            <person name="Castanera R."/>
            <person name="Culley D.E."/>
            <person name="Daum C."/>
            <person name="Ezra D."/>
            <person name="Gonzalez J.B."/>
            <person name="Henrissat B."/>
            <person name="Kuo A."/>
            <person name="Liang C."/>
            <person name="Lipzen A."/>
            <person name="Lutzoni F."/>
            <person name="Magnuson J."/>
            <person name="Mondo S."/>
            <person name="Nolan M."/>
            <person name="Ohm R."/>
            <person name="Pangilinan J."/>
            <person name="Park H.-J."/>
            <person name="Ramirez L."/>
            <person name="Alfaro M."/>
            <person name="Sun H."/>
            <person name="Tritt A."/>
            <person name="Yoshinaga Y."/>
            <person name="Zwiers L.-H."/>
            <person name="Turgeon B.G."/>
            <person name="Goodwin S.B."/>
            <person name="Spatafora J.W."/>
            <person name="Crous P.W."/>
            <person name="Grigoriev I.V."/>
        </authorList>
    </citation>
    <scope>NUCLEOTIDE SEQUENCE</scope>
    <source>
        <strain evidence="5 7">CBS 781.70</strain>
    </source>
</reference>
<evidence type="ECO:0000256" key="4">
    <source>
        <dbReference type="SAM" id="Phobius"/>
    </source>
</evidence>
<dbReference type="Pfam" id="PF07690">
    <property type="entry name" value="MFS_1"/>
    <property type="match status" value="1"/>
</dbReference>
<keyword evidence="4" id="KW-0472">Membrane</keyword>
<keyword evidence="4" id="KW-0812">Transmembrane</keyword>
<evidence type="ECO:0000256" key="1">
    <source>
        <dbReference type="ARBA" id="ARBA00004141"/>
    </source>
</evidence>
<keyword evidence="4" id="KW-1133">Transmembrane helix</keyword>
<dbReference type="Proteomes" id="UP000504638">
    <property type="component" value="Unplaced"/>
</dbReference>
<evidence type="ECO:0000313" key="5">
    <source>
        <dbReference type="EMBL" id="KAF1817074.1"/>
    </source>
</evidence>
<protein>
    <submittedName>
        <fullName evidence="5 7">MFS general substrate transporter</fullName>
    </submittedName>
</protein>
<feature type="transmembrane region" description="Helical" evidence="4">
    <location>
        <begin position="268"/>
        <end position="289"/>
    </location>
</feature>
<dbReference type="InterPro" id="IPR036259">
    <property type="entry name" value="MFS_trans_sf"/>
</dbReference>
<keyword evidence="6" id="KW-1185">Reference proteome</keyword>
<feature type="transmembrane region" description="Helical" evidence="4">
    <location>
        <begin position="148"/>
        <end position="170"/>
    </location>
</feature>
<name>A0A6G1GGD4_9PEZI</name>
<feature type="compositionally biased region" description="Polar residues" evidence="3">
    <location>
        <begin position="25"/>
        <end position="36"/>
    </location>
</feature>
<organism evidence="5">
    <name type="scientific">Eremomyces bilateralis CBS 781.70</name>
    <dbReference type="NCBI Taxonomy" id="1392243"/>
    <lineage>
        <taxon>Eukaryota</taxon>
        <taxon>Fungi</taxon>
        <taxon>Dikarya</taxon>
        <taxon>Ascomycota</taxon>
        <taxon>Pezizomycotina</taxon>
        <taxon>Dothideomycetes</taxon>
        <taxon>Dothideomycetes incertae sedis</taxon>
        <taxon>Eremomycetales</taxon>
        <taxon>Eremomycetaceae</taxon>
        <taxon>Eremomyces</taxon>
    </lineage>
</organism>
<feature type="transmembrane region" description="Helical" evidence="4">
    <location>
        <begin position="202"/>
        <end position="225"/>
    </location>
</feature>
<evidence type="ECO:0000313" key="7">
    <source>
        <dbReference type="RefSeq" id="XP_033538705.1"/>
    </source>
</evidence>
<accession>A0A6G1GGD4</accession>
<feature type="transmembrane region" description="Helical" evidence="4">
    <location>
        <begin position="237"/>
        <end position="256"/>
    </location>
</feature>
<dbReference type="InterPro" id="IPR011701">
    <property type="entry name" value="MFS"/>
</dbReference>
<dbReference type="RefSeq" id="XP_033538705.1">
    <property type="nucleotide sequence ID" value="XM_033678429.1"/>
</dbReference>
<evidence type="ECO:0000313" key="6">
    <source>
        <dbReference type="Proteomes" id="UP000504638"/>
    </source>
</evidence>
<feature type="transmembrane region" description="Helical" evidence="4">
    <location>
        <begin position="435"/>
        <end position="456"/>
    </location>
</feature>
<feature type="transmembrane region" description="Helical" evidence="4">
    <location>
        <begin position="377"/>
        <end position="395"/>
    </location>
</feature>
<comment type="similarity">
    <text evidence="2">Belongs to the major facilitator superfamily. Monocarboxylate porter (TC 2.A.1.13) family.</text>
</comment>
<dbReference type="InterPro" id="IPR050327">
    <property type="entry name" value="Proton-linked_MCT"/>
</dbReference>
<feature type="transmembrane region" description="Helical" evidence="4">
    <location>
        <begin position="177"/>
        <end position="196"/>
    </location>
</feature>
<dbReference type="SUPFAM" id="SSF103473">
    <property type="entry name" value="MFS general substrate transporter"/>
    <property type="match status" value="1"/>
</dbReference>
<dbReference type="PANTHER" id="PTHR11360">
    <property type="entry name" value="MONOCARBOXYLATE TRANSPORTER"/>
    <property type="match status" value="1"/>
</dbReference>
<dbReference type="CDD" id="cd17352">
    <property type="entry name" value="MFS_MCT_SLC16"/>
    <property type="match status" value="1"/>
</dbReference>
<proteinExistence type="inferred from homology"/>
<feature type="compositionally biased region" description="Basic and acidic residues" evidence="3">
    <location>
        <begin position="52"/>
        <end position="63"/>
    </location>
</feature>
<feature type="transmembrane region" description="Helical" evidence="4">
    <location>
        <begin position="310"/>
        <end position="331"/>
    </location>
</feature>
<dbReference type="PANTHER" id="PTHR11360:SF315">
    <property type="entry name" value="TRANSPORTER MCH2-RELATED"/>
    <property type="match status" value="1"/>
</dbReference>
<reference evidence="7" key="2">
    <citation type="submission" date="2020-04" db="EMBL/GenBank/DDBJ databases">
        <authorList>
            <consortium name="NCBI Genome Project"/>
        </authorList>
    </citation>
    <scope>NUCLEOTIDE SEQUENCE</scope>
    <source>
        <strain evidence="7">CBS 781.70</strain>
    </source>
</reference>
<dbReference type="Gene3D" id="1.20.1250.20">
    <property type="entry name" value="MFS general substrate transporter like domains"/>
    <property type="match status" value="2"/>
</dbReference>
<reference evidence="7" key="3">
    <citation type="submission" date="2025-04" db="UniProtKB">
        <authorList>
            <consortium name="RefSeq"/>
        </authorList>
    </citation>
    <scope>IDENTIFICATION</scope>
    <source>
        <strain evidence="7">CBS 781.70</strain>
    </source>
</reference>
<dbReference type="GO" id="GO:0016020">
    <property type="term" value="C:membrane"/>
    <property type="evidence" value="ECO:0007669"/>
    <property type="project" value="UniProtKB-SubCell"/>
</dbReference>
<comment type="subcellular location">
    <subcellularLocation>
        <location evidence="1">Membrane</location>
        <topology evidence="1">Multi-pass membrane protein</topology>
    </subcellularLocation>
</comment>
<dbReference type="OrthoDB" id="6499973at2759"/>
<dbReference type="GeneID" id="54418999"/>